<sequence>MACGISDALYWSLTREELVAVLKVHAARERSANLRAGLVAATICNTNPYRKKGARRIQPGDFFRSAKREHMSVAEAQKFMNGWASTINKDAAAQGGK</sequence>
<organism evidence="1">
    <name type="scientific">marine sediment metagenome</name>
    <dbReference type="NCBI Taxonomy" id="412755"/>
    <lineage>
        <taxon>unclassified sequences</taxon>
        <taxon>metagenomes</taxon>
        <taxon>ecological metagenomes</taxon>
    </lineage>
</organism>
<gene>
    <name evidence="1" type="ORF">LCGC14_0691710</name>
</gene>
<comment type="caution">
    <text evidence="1">The sequence shown here is derived from an EMBL/GenBank/DDBJ whole genome shotgun (WGS) entry which is preliminary data.</text>
</comment>
<accession>A0A0F9R5K4</accession>
<dbReference type="AlphaFoldDB" id="A0A0F9R5K4"/>
<evidence type="ECO:0000313" key="1">
    <source>
        <dbReference type="EMBL" id="KKN44567.1"/>
    </source>
</evidence>
<protein>
    <submittedName>
        <fullName evidence="1">Uncharacterized protein</fullName>
    </submittedName>
</protein>
<name>A0A0F9R5K4_9ZZZZ</name>
<reference evidence="1" key="1">
    <citation type="journal article" date="2015" name="Nature">
        <title>Complex archaea that bridge the gap between prokaryotes and eukaryotes.</title>
        <authorList>
            <person name="Spang A."/>
            <person name="Saw J.H."/>
            <person name="Jorgensen S.L."/>
            <person name="Zaremba-Niedzwiedzka K."/>
            <person name="Martijn J."/>
            <person name="Lind A.E."/>
            <person name="van Eijk R."/>
            <person name="Schleper C."/>
            <person name="Guy L."/>
            <person name="Ettema T.J."/>
        </authorList>
    </citation>
    <scope>NUCLEOTIDE SEQUENCE</scope>
</reference>
<dbReference type="EMBL" id="LAZR01001443">
    <property type="protein sequence ID" value="KKN44567.1"/>
    <property type="molecule type" value="Genomic_DNA"/>
</dbReference>
<proteinExistence type="predicted"/>